<reference evidence="2" key="2">
    <citation type="submission" date="2015-01" db="EMBL/GenBank/DDBJ databases">
        <title>Evolutionary Origins and Diversification of the Mycorrhizal Mutualists.</title>
        <authorList>
            <consortium name="DOE Joint Genome Institute"/>
            <consortium name="Mycorrhizal Genomics Consortium"/>
            <person name="Kohler A."/>
            <person name="Kuo A."/>
            <person name="Nagy L.G."/>
            <person name="Floudas D."/>
            <person name="Copeland A."/>
            <person name="Barry K.W."/>
            <person name="Cichocki N."/>
            <person name="Veneault-Fourrey C."/>
            <person name="LaButti K."/>
            <person name="Lindquist E.A."/>
            <person name="Lipzen A."/>
            <person name="Lundell T."/>
            <person name="Morin E."/>
            <person name="Murat C."/>
            <person name="Riley R."/>
            <person name="Ohm R."/>
            <person name="Sun H."/>
            <person name="Tunlid A."/>
            <person name="Henrissat B."/>
            <person name="Grigoriev I.V."/>
            <person name="Hibbett D.S."/>
            <person name="Martin F."/>
        </authorList>
    </citation>
    <scope>NUCLEOTIDE SEQUENCE [LARGE SCALE GENOMIC DNA]</scope>
    <source>
        <strain evidence="2">ATCC 200175</strain>
    </source>
</reference>
<name>A0A0C9TGB9_PAXIN</name>
<organism evidence="1 2">
    <name type="scientific">Paxillus involutus ATCC 200175</name>
    <dbReference type="NCBI Taxonomy" id="664439"/>
    <lineage>
        <taxon>Eukaryota</taxon>
        <taxon>Fungi</taxon>
        <taxon>Dikarya</taxon>
        <taxon>Basidiomycota</taxon>
        <taxon>Agaricomycotina</taxon>
        <taxon>Agaricomycetes</taxon>
        <taxon>Agaricomycetidae</taxon>
        <taxon>Boletales</taxon>
        <taxon>Paxilineae</taxon>
        <taxon>Paxillaceae</taxon>
        <taxon>Paxillus</taxon>
    </lineage>
</organism>
<reference evidence="1 2" key="1">
    <citation type="submission" date="2014-06" db="EMBL/GenBank/DDBJ databases">
        <authorList>
            <consortium name="DOE Joint Genome Institute"/>
            <person name="Kuo A."/>
            <person name="Kohler A."/>
            <person name="Nagy L.G."/>
            <person name="Floudas D."/>
            <person name="Copeland A."/>
            <person name="Barry K.W."/>
            <person name="Cichocki N."/>
            <person name="Veneault-Fourrey C."/>
            <person name="LaButti K."/>
            <person name="Lindquist E.A."/>
            <person name="Lipzen A."/>
            <person name="Lundell T."/>
            <person name="Morin E."/>
            <person name="Murat C."/>
            <person name="Sun H."/>
            <person name="Tunlid A."/>
            <person name="Henrissat B."/>
            <person name="Grigoriev I.V."/>
            <person name="Hibbett D.S."/>
            <person name="Martin F."/>
            <person name="Nordberg H.P."/>
            <person name="Cantor M.N."/>
            <person name="Hua S.X."/>
        </authorList>
    </citation>
    <scope>NUCLEOTIDE SEQUENCE [LARGE SCALE GENOMIC DNA]</scope>
    <source>
        <strain evidence="1 2">ATCC 200175</strain>
    </source>
</reference>
<dbReference type="InterPro" id="IPR021109">
    <property type="entry name" value="Peptidase_aspartic_dom_sf"/>
</dbReference>
<proteinExistence type="predicted"/>
<feature type="non-terminal residue" evidence="1">
    <location>
        <position position="110"/>
    </location>
</feature>
<dbReference type="EMBL" id="KN820374">
    <property type="protein sequence ID" value="KIJ06341.1"/>
    <property type="molecule type" value="Genomic_DNA"/>
</dbReference>
<sequence>MNCGKENLILGLPWLREVNPVVDWQEGTLTFPDRPKKPRHDSQDQIAQRYLIRYLEFRKTTISSEIAQEAEKKKEKATLPPEYSEFSEIFEKKATDHVPPSRSFDHAIDL</sequence>
<dbReference type="Gene3D" id="2.40.70.10">
    <property type="entry name" value="Acid Proteases"/>
    <property type="match status" value="1"/>
</dbReference>
<accession>A0A0C9TGB9</accession>
<evidence type="ECO:0000313" key="1">
    <source>
        <dbReference type="EMBL" id="KIJ06341.1"/>
    </source>
</evidence>
<feature type="non-terminal residue" evidence="1">
    <location>
        <position position="1"/>
    </location>
</feature>
<keyword evidence="2" id="KW-1185">Reference proteome</keyword>
<protein>
    <submittedName>
        <fullName evidence="1">Uncharacterized protein</fullName>
    </submittedName>
</protein>
<dbReference type="Proteomes" id="UP000053647">
    <property type="component" value="Unassembled WGS sequence"/>
</dbReference>
<dbReference type="HOGENOM" id="CLU_000384_42_7_1"/>
<dbReference type="AlphaFoldDB" id="A0A0C9TGB9"/>
<evidence type="ECO:0000313" key="2">
    <source>
        <dbReference type="Proteomes" id="UP000053647"/>
    </source>
</evidence>
<dbReference type="OrthoDB" id="5599419at2759"/>
<gene>
    <name evidence="1" type="ORF">PAXINDRAFT_92146</name>
</gene>